<accession>A0A7W8QPW5</accession>
<dbReference type="EMBL" id="JACHDB010000001">
    <property type="protein sequence ID" value="MBB5434422.1"/>
    <property type="molecule type" value="Genomic_DNA"/>
</dbReference>
<evidence type="ECO:0000256" key="1">
    <source>
        <dbReference type="SAM" id="MobiDB-lite"/>
    </source>
</evidence>
<sequence>MGGWTVQGGTIDGGVGIDPLAALTARDAAGDLLGPDLLRQAVGLVLGAVQHVEPEMLDARTPCPAWDLEMLLLHVADSLAALEEGVGAGRVGLTPEPGAADEEHGAVSAVRIGACRLLPPDRVREGGAAAVGDRSMGVAALASVGALELAVHAWDIGRACRRPFRIPEALAEPLLDIAPLVVTDATRHRLFGPPVPTAPDAPPGDRLVARLGRAPSPR</sequence>
<gene>
    <name evidence="3" type="ORF">HDA36_004506</name>
</gene>
<dbReference type="Proteomes" id="UP000572635">
    <property type="component" value="Unassembled WGS sequence"/>
</dbReference>
<dbReference type="AlphaFoldDB" id="A0A7W8QPW5"/>
<evidence type="ECO:0000259" key="2">
    <source>
        <dbReference type="Pfam" id="PF11716"/>
    </source>
</evidence>
<dbReference type="SUPFAM" id="SSF109854">
    <property type="entry name" value="DinB/YfiT-like putative metalloenzymes"/>
    <property type="match status" value="1"/>
</dbReference>
<organism evidence="3 4">
    <name type="scientific">Nocardiopsis composta</name>
    <dbReference type="NCBI Taxonomy" id="157465"/>
    <lineage>
        <taxon>Bacteria</taxon>
        <taxon>Bacillati</taxon>
        <taxon>Actinomycetota</taxon>
        <taxon>Actinomycetes</taxon>
        <taxon>Streptosporangiales</taxon>
        <taxon>Nocardiopsidaceae</taxon>
        <taxon>Nocardiopsis</taxon>
    </lineage>
</organism>
<proteinExistence type="predicted"/>
<name>A0A7W8QPW5_9ACTN</name>
<reference evidence="3 4" key="1">
    <citation type="submission" date="2020-08" db="EMBL/GenBank/DDBJ databases">
        <title>Sequencing the genomes of 1000 actinobacteria strains.</title>
        <authorList>
            <person name="Klenk H.-P."/>
        </authorList>
    </citation>
    <scope>NUCLEOTIDE SEQUENCE [LARGE SCALE GENOMIC DNA]</scope>
    <source>
        <strain evidence="3 4">DSM 44551</strain>
    </source>
</reference>
<comment type="caution">
    <text evidence="3">The sequence shown here is derived from an EMBL/GenBank/DDBJ whole genome shotgun (WGS) entry which is preliminary data.</text>
</comment>
<feature type="domain" description="Mycothiol-dependent maleylpyruvate isomerase metal-binding" evidence="2">
    <location>
        <begin position="39"/>
        <end position="156"/>
    </location>
</feature>
<dbReference type="NCBIfam" id="TIGR03086">
    <property type="entry name" value="TIGR03086 family metal-binding protein"/>
    <property type="match status" value="1"/>
</dbReference>
<dbReference type="Pfam" id="PF11716">
    <property type="entry name" value="MDMPI_N"/>
    <property type="match status" value="1"/>
</dbReference>
<dbReference type="InterPro" id="IPR017520">
    <property type="entry name" value="CHP03086"/>
</dbReference>
<dbReference type="GO" id="GO:0046872">
    <property type="term" value="F:metal ion binding"/>
    <property type="evidence" value="ECO:0007669"/>
    <property type="project" value="InterPro"/>
</dbReference>
<evidence type="ECO:0000313" key="3">
    <source>
        <dbReference type="EMBL" id="MBB5434422.1"/>
    </source>
</evidence>
<dbReference type="InterPro" id="IPR024344">
    <property type="entry name" value="MDMPI_metal-binding"/>
</dbReference>
<feature type="region of interest" description="Disordered" evidence="1">
    <location>
        <begin position="192"/>
        <end position="218"/>
    </location>
</feature>
<evidence type="ECO:0000313" key="4">
    <source>
        <dbReference type="Proteomes" id="UP000572635"/>
    </source>
</evidence>
<keyword evidence="4" id="KW-1185">Reference proteome</keyword>
<protein>
    <submittedName>
        <fullName evidence="3">Uncharacterized protein (TIGR03086 family)</fullName>
    </submittedName>
</protein>
<dbReference type="RefSeq" id="WP_184395015.1">
    <property type="nucleotide sequence ID" value="NZ_BAAAJD010000053.1"/>
</dbReference>
<feature type="compositionally biased region" description="Pro residues" evidence="1">
    <location>
        <begin position="193"/>
        <end position="202"/>
    </location>
</feature>
<dbReference type="InterPro" id="IPR034660">
    <property type="entry name" value="DinB/YfiT-like"/>
</dbReference>